<name>A0A7J8TF70_GOSDV</name>
<gene>
    <name evidence="2" type="ORF">Godav_022096</name>
</gene>
<organism evidence="2 3">
    <name type="scientific">Gossypium davidsonii</name>
    <name type="common">Davidson's cotton</name>
    <name type="synonym">Gossypium klotzschianum subsp. davidsonii</name>
    <dbReference type="NCBI Taxonomy" id="34287"/>
    <lineage>
        <taxon>Eukaryota</taxon>
        <taxon>Viridiplantae</taxon>
        <taxon>Streptophyta</taxon>
        <taxon>Embryophyta</taxon>
        <taxon>Tracheophyta</taxon>
        <taxon>Spermatophyta</taxon>
        <taxon>Magnoliopsida</taxon>
        <taxon>eudicotyledons</taxon>
        <taxon>Gunneridae</taxon>
        <taxon>Pentapetalae</taxon>
        <taxon>rosids</taxon>
        <taxon>malvids</taxon>
        <taxon>Malvales</taxon>
        <taxon>Malvaceae</taxon>
        <taxon>Malvoideae</taxon>
        <taxon>Gossypium</taxon>
    </lineage>
</organism>
<protein>
    <submittedName>
        <fullName evidence="2">Uncharacterized protein</fullName>
    </submittedName>
</protein>
<evidence type="ECO:0000256" key="1">
    <source>
        <dbReference type="SAM" id="MobiDB-lite"/>
    </source>
</evidence>
<proteinExistence type="predicted"/>
<reference evidence="2 3" key="1">
    <citation type="journal article" date="2019" name="Genome Biol. Evol.">
        <title>Insights into the evolution of the New World diploid cottons (Gossypium, subgenus Houzingenia) based on genome sequencing.</title>
        <authorList>
            <person name="Grover C.E."/>
            <person name="Arick M.A. 2nd"/>
            <person name="Thrash A."/>
            <person name="Conover J.L."/>
            <person name="Sanders W.S."/>
            <person name="Peterson D.G."/>
            <person name="Frelichowski J.E."/>
            <person name="Scheffler J.A."/>
            <person name="Scheffler B.E."/>
            <person name="Wendel J.F."/>
        </authorList>
    </citation>
    <scope>NUCLEOTIDE SEQUENCE [LARGE SCALE GENOMIC DNA]</scope>
    <source>
        <strain evidence="2">27</strain>
        <tissue evidence="2">Leaf</tissue>
    </source>
</reference>
<dbReference type="AlphaFoldDB" id="A0A7J8TF70"/>
<dbReference type="Proteomes" id="UP000593561">
    <property type="component" value="Unassembled WGS sequence"/>
</dbReference>
<feature type="compositionally biased region" description="Basic and acidic residues" evidence="1">
    <location>
        <begin position="30"/>
        <end position="40"/>
    </location>
</feature>
<evidence type="ECO:0000313" key="3">
    <source>
        <dbReference type="Proteomes" id="UP000593561"/>
    </source>
</evidence>
<evidence type="ECO:0000313" key="2">
    <source>
        <dbReference type="EMBL" id="MBA0636794.1"/>
    </source>
</evidence>
<sequence>MRRHYRRKMDDDPSKSPRGGCRMETPLDVGGRKNALESRC</sequence>
<keyword evidence="3" id="KW-1185">Reference proteome</keyword>
<feature type="region of interest" description="Disordered" evidence="1">
    <location>
        <begin position="1"/>
        <end position="40"/>
    </location>
</feature>
<accession>A0A7J8TF70</accession>
<comment type="caution">
    <text evidence="2">The sequence shown here is derived from an EMBL/GenBank/DDBJ whole genome shotgun (WGS) entry which is preliminary data.</text>
</comment>
<dbReference type="EMBL" id="JABFAC010247189">
    <property type="protein sequence ID" value="MBA0636794.1"/>
    <property type="molecule type" value="Genomic_DNA"/>
</dbReference>